<feature type="region of interest" description="Disordered" evidence="4">
    <location>
        <begin position="15"/>
        <end position="39"/>
    </location>
</feature>
<comment type="cofactor">
    <cofactor evidence="1">
        <name>Mg(2+)</name>
        <dbReference type="ChEBI" id="CHEBI:18420"/>
    </cofactor>
</comment>
<dbReference type="Proteomes" id="UP000314616">
    <property type="component" value="Chromosome"/>
</dbReference>
<dbReference type="OrthoDB" id="9808769at2"/>
<dbReference type="EMBL" id="CP040915">
    <property type="protein sequence ID" value="QDC25363.1"/>
    <property type="molecule type" value="Genomic_DNA"/>
</dbReference>
<dbReference type="AlphaFoldDB" id="A0A5B8C476"/>
<name>A0A5B8C476_9MICO</name>
<dbReference type="Pfam" id="PF22484">
    <property type="entry name" value="DUF6986"/>
    <property type="match status" value="1"/>
</dbReference>
<dbReference type="Gene3D" id="3.20.20.60">
    <property type="entry name" value="Phosphoenolpyruvate-binding domains"/>
    <property type="match status" value="1"/>
</dbReference>
<evidence type="ECO:0000256" key="3">
    <source>
        <dbReference type="ARBA" id="ARBA00022842"/>
    </source>
</evidence>
<dbReference type="PANTHER" id="PTHR32308:SF10">
    <property type="entry name" value="CITRATE LYASE SUBUNIT BETA"/>
    <property type="match status" value="1"/>
</dbReference>
<dbReference type="SUPFAM" id="SSF51621">
    <property type="entry name" value="Phosphoenolpyruvate/pyruvate domain"/>
    <property type="match status" value="1"/>
</dbReference>
<keyword evidence="3" id="KW-0460">Magnesium</keyword>
<dbReference type="GO" id="GO:0006107">
    <property type="term" value="P:oxaloacetate metabolic process"/>
    <property type="evidence" value="ECO:0007669"/>
    <property type="project" value="TreeGrafter"/>
</dbReference>
<evidence type="ECO:0000256" key="1">
    <source>
        <dbReference type="ARBA" id="ARBA00001946"/>
    </source>
</evidence>
<gene>
    <name evidence="5" type="ORF">FE374_12730</name>
</gene>
<dbReference type="InterPro" id="IPR015813">
    <property type="entry name" value="Pyrv/PenolPyrv_kinase-like_dom"/>
</dbReference>
<evidence type="ECO:0000313" key="6">
    <source>
        <dbReference type="Proteomes" id="UP000314616"/>
    </source>
</evidence>
<dbReference type="KEGG" id="gyu:FE374_12730"/>
<evidence type="ECO:0000256" key="4">
    <source>
        <dbReference type="SAM" id="MobiDB-lite"/>
    </source>
</evidence>
<sequence length="457" mass="47908">MGDGGRVLLSCERATAEATEEGDGLGNGTRGPGAEARTSLAPADLDDVEGLLAPVDARLARDYPGADTTRQPVHTVYVPADRYHAGLAREWGERSRQAVSDAGGIDALLAAAAVPAPLRSAVGERVAAKLAAEPVEDLRIDLEDGYGDHGDAEDDVAVAAAHSLRRELETGEATPYAGIRFKSLEAPTRARGLRTLDVFLTTLAAGGDLPDGLRLTLPKVTAVEQVAAMMTVCERLEAALGLPGGRLRFEVQVETPQSVLGPDGAAGVARIIRAGRGRVAALHYGTYDYSASLGIAAAHQSLEHPAADHAKAVMQVAAAGTGVQLSDGSTNVLPVGTPESVRDAWTLHARLVRRALERGYYQGWDLHPAHLPSRFAATYTFYRQGLDAGAGRLRDYLDHVDGAVLDEPATARALAWFLSRGLDCGALGVDELAARGLPADELAALVRPRARTAGATP</sequence>
<dbReference type="PANTHER" id="PTHR32308">
    <property type="entry name" value="LYASE BETA SUBUNIT, PUTATIVE (AFU_ORTHOLOGUE AFUA_4G13030)-RELATED"/>
    <property type="match status" value="1"/>
</dbReference>
<dbReference type="InterPro" id="IPR040442">
    <property type="entry name" value="Pyrv_kinase-like_dom_sf"/>
</dbReference>
<dbReference type="InterPro" id="IPR054255">
    <property type="entry name" value="DUF6986"/>
</dbReference>
<evidence type="ECO:0000256" key="2">
    <source>
        <dbReference type="ARBA" id="ARBA00022723"/>
    </source>
</evidence>
<accession>A0A5B8C476</accession>
<dbReference type="GO" id="GO:0000287">
    <property type="term" value="F:magnesium ion binding"/>
    <property type="evidence" value="ECO:0007669"/>
    <property type="project" value="TreeGrafter"/>
</dbReference>
<reference evidence="5 6" key="1">
    <citation type="submission" date="2019-05" db="EMBL/GenBank/DDBJ databases">
        <title>Georgenia *** sp. nov., and Georgenia *** sp. nov., isolated from the intestinal contents of plateau pika (Ochotona curzoniae) in the Qinghai-Tibet plateau of China.</title>
        <authorList>
            <person name="Tian Z."/>
        </authorList>
    </citation>
    <scope>NUCLEOTIDE SEQUENCE [LARGE SCALE GENOMIC DNA]</scope>
    <source>
        <strain evidence="5 6">Z443</strain>
    </source>
</reference>
<dbReference type="GO" id="GO:0003824">
    <property type="term" value="F:catalytic activity"/>
    <property type="evidence" value="ECO:0007669"/>
    <property type="project" value="InterPro"/>
</dbReference>
<dbReference type="RefSeq" id="WP_139929558.1">
    <property type="nucleotide sequence ID" value="NZ_CP040915.1"/>
</dbReference>
<evidence type="ECO:0000313" key="5">
    <source>
        <dbReference type="EMBL" id="QDC25363.1"/>
    </source>
</evidence>
<proteinExistence type="predicted"/>
<keyword evidence="2" id="KW-0479">Metal-binding</keyword>
<organism evidence="5 6">
    <name type="scientific">Georgenia yuyongxinii</name>
    <dbReference type="NCBI Taxonomy" id="2589797"/>
    <lineage>
        <taxon>Bacteria</taxon>
        <taxon>Bacillati</taxon>
        <taxon>Actinomycetota</taxon>
        <taxon>Actinomycetes</taxon>
        <taxon>Micrococcales</taxon>
        <taxon>Bogoriellaceae</taxon>
        <taxon>Georgenia</taxon>
    </lineage>
</organism>
<protein>
    <submittedName>
        <fullName evidence="5">Aldolase</fullName>
    </submittedName>
</protein>